<reference evidence="1" key="1">
    <citation type="journal article" date="2020" name="Nature">
        <title>Giant virus diversity and host interactions through global metagenomics.</title>
        <authorList>
            <person name="Schulz F."/>
            <person name="Roux S."/>
            <person name="Paez-Espino D."/>
            <person name="Jungbluth S."/>
            <person name="Walsh D.A."/>
            <person name="Denef V.J."/>
            <person name="McMahon K.D."/>
            <person name="Konstantinidis K.T."/>
            <person name="Eloe-Fadrosh E.A."/>
            <person name="Kyrpides N.C."/>
            <person name="Woyke T."/>
        </authorList>
    </citation>
    <scope>NUCLEOTIDE SEQUENCE</scope>
    <source>
        <strain evidence="1">GVMAG-S-1102113-126</strain>
    </source>
</reference>
<dbReference type="EMBL" id="MN740845">
    <property type="protein sequence ID" value="QHU14667.1"/>
    <property type="molecule type" value="Genomic_DNA"/>
</dbReference>
<protein>
    <submittedName>
        <fullName evidence="1">Uncharacterized protein</fullName>
    </submittedName>
</protein>
<proteinExistence type="predicted"/>
<accession>A0A6C0KD68</accession>
<sequence length="42" mass="4782">MDIGAVWEQLLSSSKWKSIAKRSLVGELPKNKVLRELKKSVK</sequence>
<name>A0A6C0KD68_9ZZZZ</name>
<evidence type="ECO:0000313" key="1">
    <source>
        <dbReference type="EMBL" id="QHU14667.1"/>
    </source>
</evidence>
<organism evidence="1">
    <name type="scientific">viral metagenome</name>
    <dbReference type="NCBI Taxonomy" id="1070528"/>
    <lineage>
        <taxon>unclassified sequences</taxon>
        <taxon>metagenomes</taxon>
        <taxon>organismal metagenomes</taxon>
    </lineage>
</organism>
<dbReference type="AlphaFoldDB" id="A0A6C0KD68"/>